<organism evidence="1 2">
    <name type="scientific">candidate division WWE3 bacterium CG_4_9_14_0_2_um_filter_35_11</name>
    <dbReference type="NCBI Taxonomy" id="1975077"/>
    <lineage>
        <taxon>Bacteria</taxon>
        <taxon>Katanobacteria</taxon>
    </lineage>
</organism>
<protein>
    <recommendedName>
        <fullName evidence="3">Ribbon-helix-helix protein CopG domain-containing protein</fullName>
    </recommendedName>
</protein>
<accession>A0A2M8EM11</accession>
<name>A0A2M8EM11_UNCKA</name>
<evidence type="ECO:0008006" key="3">
    <source>
        <dbReference type="Google" id="ProtNLM"/>
    </source>
</evidence>
<proteinExistence type="predicted"/>
<dbReference type="AlphaFoldDB" id="A0A2M8EM11"/>
<evidence type="ECO:0000313" key="2">
    <source>
        <dbReference type="Proteomes" id="UP000229756"/>
    </source>
</evidence>
<comment type="caution">
    <text evidence="1">The sequence shown here is derived from an EMBL/GenBank/DDBJ whole genome shotgun (WGS) entry which is preliminary data.</text>
</comment>
<dbReference type="Proteomes" id="UP000229756">
    <property type="component" value="Unassembled WGS sequence"/>
</dbReference>
<sequence>MAIWQTPTMEKIKTTLRIDENIKKMAEAMSVKEGVSLQEIVNVALKEYTSKTIKKIQLSKLLKPLAMGAKFKELPREIYYLKDDEIN</sequence>
<reference evidence="2" key="1">
    <citation type="submission" date="2017-09" db="EMBL/GenBank/DDBJ databases">
        <title>Depth-based differentiation of microbial function through sediment-hosted aquifers and enrichment of novel symbionts in the deep terrestrial subsurface.</title>
        <authorList>
            <person name="Probst A.J."/>
            <person name="Ladd B."/>
            <person name="Jarett J.K."/>
            <person name="Geller-Mcgrath D.E."/>
            <person name="Sieber C.M.K."/>
            <person name="Emerson J.B."/>
            <person name="Anantharaman K."/>
            <person name="Thomas B.C."/>
            <person name="Malmstrom R."/>
            <person name="Stieglmeier M."/>
            <person name="Klingl A."/>
            <person name="Woyke T."/>
            <person name="Ryan C.M."/>
            <person name="Banfield J.F."/>
        </authorList>
    </citation>
    <scope>NUCLEOTIDE SEQUENCE [LARGE SCALE GENOMIC DNA]</scope>
</reference>
<gene>
    <name evidence="1" type="ORF">CO058_01670</name>
</gene>
<dbReference type="EMBL" id="PFSJ01000012">
    <property type="protein sequence ID" value="PJC23768.1"/>
    <property type="molecule type" value="Genomic_DNA"/>
</dbReference>
<evidence type="ECO:0000313" key="1">
    <source>
        <dbReference type="EMBL" id="PJC23768.1"/>
    </source>
</evidence>